<dbReference type="AlphaFoldDB" id="A0A1D1W677"/>
<dbReference type="Proteomes" id="UP000186922">
    <property type="component" value="Unassembled WGS sequence"/>
</dbReference>
<organism evidence="2 3">
    <name type="scientific">Ramazzottius varieornatus</name>
    <name type="common">Water bear</name>
    <name type="synonym">Tardigrade</name>
    <dbReference type="NCBI Taxonomy" id="947166"/>
    <lineage>
        <taxon>Eukaryota</taxon>
        <taxon>Metazoa</taxon>
        <taxon>Ecdysozoa</taxon>
        <taxon>Tardigrada</taxon>
        <taxon>Eutardigrada</taxon>
        <taxon>Parachela</taxon>
        <taxon>Hypsibioidea</taxon>
        <taxon>Ramazzottiidae</taxon>
        <taxon>Ramazzottius</taxon>
    </lineage>
</organism>
<evidence type="ECO:0000313" key="2">
    <source>
        <dbReference type="EMBL" id="GAV06944.1"/>
    </source>
</evidence>
<keyword evidence="3" id="KW-1185">Reference proteome</keyword>
<feature type="signal peptide" evidence="1">
    <location>
        <begin position="1"/>
        <end position="28"/>
    </location>
</feature>
<dbReference type="EMBL" id="BDGG01000014">
    <property type="protein sequence ID" value="GAV06944.1"/>
    <property type="molecule type" value="Genomic_DNA"/>
</dbReference>
<proteinExistence type="predicted"/>
<comment type="caution">
    <text evidence="2">The sequence shown here is derived from an EMBL/GenBank/DDBJ whole genome shotgun (WGS) entry which is preliminary data.</text>
</comment>
<protein>
    <recommendedName>
        <fullName evidence="4">SUEL-type lectin domain-containing protein</fullName>
    </recommendedName>
</protein>
<evidence type="ECO:0000313" key="3">
    <source>
        <dbReference type="Proteomes" id="UP000186922"/>
    </source>
</evidence>
<evidence type="ECO:0008006" key="4">
    <source>
        <dbReference type="Google" id="ProtNLM"/>
    </source>
</evidence>
<name>A0A1D1W677_RAMVA</name>
<feature type="chain" id="PRO_5008899262" description="SUEL-type lectin domain-containing protein" evidence="1">
    <location>
        <begin position="29"/>
        <end position="209"/>
    </location>
</feature>
<dbReference type="Gene3D" id="2.60.120.740">
    <property type="match status" value="1"/>
</dbReference>
<reference evidence="2 3" key="1">
    <citation type="journal article" date="2016" name="Nat. Commun.">
        <title>Extremotolerant tardigrade genome and improved radiotolerance of human cultured cells by tardigrade-unique protein.</title>
        <authorList>
            <person name="Hashimoto T."/>
            <person name="Horikawa D.D."/>
            <person name="Saito Y."/>
            <person name="Kuwahara H."/>
            <person name="Kozuka-Hata H."/>
            <person name="Shin-I T."/>
            <person name="Minakuchi Y."/>
            <person name="Ohishi K."/>
            <person name="Motoyama A."/>
            <person name="Aizu T."/>
            <person name="Enomoto A."/>
            <person name="Kondo K."/>
            <person name="Tanaka S."/>
            <person name="Hara Y."/>
            <person name="Koshikawa S."/>
            <person name="Sagara H."/>
            <person name="Miura T."/>
            <person name="Yokobori S."/>
            <person name="Miyagawa K."/>
            <person name="Suzuki Y."/>
            <person name="Kubo T."/>
            <person name="Oyama M."/>
            <person name="Kohara Y."/>
            <person name="Fujiyama A."/>
            <person name="Arakawa K."/>
            <person name="Katayama T."/>
            <person name="Toyoda A."/>
            <person name="Kunieda T."/>
        </authorList>
    </citation>
    <scope>NUCLEOTIDE SEQUENCE [LARGE SCALE GENOMIC DNA]</scope>
    <source>
        <strain evidence="2 3">YOKOZUNA-1</strain>
    </source>
</reference>
<accession>A0A1D1W677</accession>
<evidence type="ECO:0000256" key="1">
    <source>
        <dbReference type="SAM" id="SignalP"/>
    </source>
</evidence>
<keyword evidence="1" id="KW-0732">Signal</keyword>
<sequence length="209" mass="22054">MLYLAWPTSNLIWIFAILTAQGALMASAQQPIQSSTVMEVALAPENSILTMTCPQTCSLRIYDATYKELCQLGSDADCASTCPTALNAIPMVRNTCAKQSASQCLIEVSSNTLRRPCGPQQARVVHLVVSYRCEDCASDNTEPFKVAVEQVNAVSSLMAGGGSGGSSFFGAGQPTLTLGASGTVRSFCDLSQLAFVRALCNSNGKLVLP</sequence>
<gene>
    <name evidence="2" type="primary">RvY_16852-1</name>
    <name evidence="2" type="synonym">RvY_16852.1</name>
    <name evidence="2" type="ORF">RvY_16852</name>
</gene>
<dbReference type="InterPro" id="IPR043159">
    <property type="entry name" value="Lectin_gal-bd_sf"/>
</dbReference>